<keyword evidence="1" id="KW-1133">Transmembrane helix</keyword>
<evidence type="ECO:0000256" key="1">
    <source>
        <dbReference type="SAM" id="Phobius"/>
    </source>
</evidence>
<reference evidence="2 3" key="1">
    <citation type="submission" date="2016-10" db="EMBL/GenBank/DDBJ databases">
        <authorList>
            <person name="de Groot N.N."/>
        </authorList>
    </citation>
    <scope>NUCLEOTIDE SEQUENCE [LARGE SCALE GENOMIC DNA]</scope>
    <source>
        <strain evidence="2 3">DSM 21668</strain>
    </source>
</reference>
<dbReference type="EMBL" id="FNGS01000004">
    <property type="protein sequence ID" value="SDM09722.1"/>
    <property type="molecule type" value="Genomic_DNA"/>
</dbReference>
<evidence type="ECO:0008006" key="4">
    <source>
        <dbReference type="Google" id="ProtNLM"/>
    </source>
</evidence>
<sequence>MGDFHGNRYGFQRGEGFRGLFTNLLTMKYLCSFFLLFFALLACKKSDDKIDNPLIGNWKLVQIQADSAWKTFGSSHVLTLSSTGVASYAGVRDSLRIGSLYDRYTMQENRSIWFRPSNEFMSTALSVQYTLSRDTLTFQLNGAKDRAQRYVRQR</sequence>
<dbReference type="Proteomes" id="UP000198901">
    <property type="component" value="Unassembled WGS sequence"/>
</dbReference>
<accession>A0A1G9QF75</accession>
<gene>
    <name evidence="2" type="ORF">SAMN04488090_2610</name>
</gene>
<protein>
    <recommendedName>
        <fullName evidence="4">Lipocalin-like domain-containing protein</fullName>
    </recommendedName>
</protein>
<dbReference type="AlphaFoldDB" id="A0A1G9QF75"/>
<feature type="transmembrane region" description="Helical" evidence="1">
    <location>
        <begin position="20"/>
        <end position="43"/>
    </location>
</feature>
<organism evidence="2 3">
    <name type="scientific">Siphonobacter aquaeclarae</name>
    <dbReference type="NCBI Taxonomy" id="563176"/>
    <lineage>
        <taxon>Bacteria</taxon>
        <taxon>Pseudomonadati</taxon>
        <taxon>Bacteroidota</taxon>
        <taxon>Cytophagia</taxon>
        <taxon>Cytophagales</taxon>
        <taxon>Cytophagaceae</taxon>
        <taxon>Siphonobacter</taxon>
    </lineage>
</organism>
<keyword evidence="1" id="KW-0472">Membrane</keyword>
<evidence type="ECO:0000313" key="2">
    <source>
        <dbReference type="EMBL" id="SDM09722.1"/>
    </source>
</evidence>
<keyword evidence="3" id="KW-1185">Reference proteome</keyword>
<dbReference type="STRING" id="563176.SAMN04488090_2610"/>
<keyword evidence="1" id="KW-0812">Transmembrane</keyword>
<evidence type="ECO:0000313" key="3">
    <source>
        <dbReference type="Proteomes" id="UP000198901"/>
    </source>
</evidence>
<proteinExistence type="predicted"/>
<name>A0A1G9QF75_9BACT</name>